<name>A0A252CFU6_9LACT</name>
<protein>
    <recommendedName>
        <fullName evidence="4">AAA+ ATPase domain-containing protein</fullName>
    </recommendedName>
</protein>
<accession>A0A252CFU6</accession>
<gene>
    <name evidence="5" type="ORF">BZZ03_00500</name>
</gene>
<dbReference type="EMBL" id="MUIZ01000001">
    <property type="protein sequence ID" value="OUK05230.1"/>
    <property type="molecule type" value="Genomic_DNA"/>
</dbReference>
<evidence type="ECO:0000313" key="6">
    <source>
        <dbReference type="Proteomes" id="UP000194606"/>
    </source>
</evidence>
<dbReference type="CDD" id="cd00009">
    <property type="entry name" value="AAA"/>
    <property type="match status" value="1"/>
</dbReference>
<dbReference type="PRINTS" id="PR00819">
    <property type="entry name" value="CBXCFQXSUPER"/>
</dbReference>
<reference evidence="5 6" key="1">
    <citation type="submission" date="2017-02" db="EMBL/GenBank/DDBJ databases">
        <authorList>
            <person name="Peterson S.W."/>
        </authorList>
    </citation>
    <scope>NUCLEOTIDE SEQUENCE [LARGE SCALE GENOMIC DNA]</scope>
    <source>
        <strain evidence="5">159469</strain>
    </source>
</reference>
<dbReference type="SUPFAM" id="SSF52540">
    <property type="entry name" value="P-loop containing nucleoside triphosphate hydrolases"/>
    <property type="match status" value="1"/>
</dbReference>
<dbReference type="GO" id="GO:0005524">
    <property type="term" value="F:ATP binding"/>
    <property type="evidence" value="ECO:0007669"/>
    <property type="project" value="UniProtKB-KW"/>
</dbReference>
<dbReference type="RefSeq" id="WP_086581997.1">
    <property type="nucleotide sequence ID" value="NZ_MUIZ01000001.1"/>
</dbReference>
<comment type="similarity">
    <text evidence="1">Belongs to the CbxX/CfxQ family.</text>
</comment>
<dbReference type="InterPro" id="IPR003593">
    <property type="entry name" value="AAA+_ATPase"/>
</dbReference>
<dbReference type="InterPro" id="IPR003959">
    <property type="entry name" value="ATPase_AAA_core"/>
</dbReference>
<evidence type="ECO:0000259" key="4">
    <source>
        <dbReference type="SMART" id="SM00382"/>
    </source>
</evidence>
<dbReference type="Gene3D" id="3.40.50.300">
    <property type="entry name" value="P-loop containing nucleotide triphosphate hydrolases"/>
    <property type="match status" value="1"/>
</dbReference>
<evidence type="ECO:0000256" key="3">
    <source>
        <dbReference type="ARBA" id="ARBA00022840"/>
    </source>
</evidence>
<dbReference type="InterPro" id="IPR000641">
    <property type="entry name" value="CbxX/CfxQ"/>
</dbReference>
<sequence length="636" mass="71058">MGEIHVGSINPLKRRARNIYEAIEISIAGDTIVLHKNFTLNAQHGIEVPHTLYFTAAEKSITIGIPPGTVGFFVQGKASLEFSNIQLLTAGQANAIRLSKFQGILRFQKSSIQYQSGIVFRDRNPLLISDSSYSGSLECRESILHQLEATFEHVSVQESQIGLLPLVGGKTSPSLLYGKQVMIETSELSHIDVASGRPEQMQDISSFGNLEFIGHFHINSLTFKPLSLTEKEVKAKKRLINKYGQGQIKIIENFALRVTRAQSKLQIQNLSALPSSLPEELSQSAFLLYQSDSQLEIHHGKMNIYPFKSIIDGEGTITFEDVVDETQYSIGKKPHISGERSISPLLETIEVQKREQQQNSKALEELQGMIGLKEPKEKVHRLAATERMKSVQISRGMAAPLRGNRNLIFAGPPGTGKTTVADKMAQILFDIGAIKRNVVYETTPGKLKGTVVGESGKNLIEACEKAKGGVLFIDEAYSLTTDDQYNKDIIDELLTWTDEKHCEDLIVILAGYKKEIEELIYKTNPGLARRFPTWVNFEDYSKEELQAIALYVIQKRHALISENAFELLFKVLDEKVTIAKTLPHFGNASYINTFVNKLLEARDVRLSQFTHLEDLSNEQLMTITVSDIHEIGQGFN</sequence>
<dbReference type="GO" id="GO:0016887">
    <property type="term" value="F:ATP hydrolysis activity"/>
    <property type="evidence" value="ECO:0007669"/>
    <property type="project" value="InterPro"/>
</dbReference>
<dbReference type="AlphaFoldDB" id="A0A252CFU6"/>
<proteinExistence type="inferred from homology"/>
<dbReference type="SMART" id="SM00382">
    <property type="entry name" value="AAA"/>
    <property type="match status" value="1"/>
</dbReference>
<dbReference type="PANTHER" id="PTHR43392:SF2">
    <property type="entry name" value="AAA-TYPE ATPASE FAMILY PROTEIN _ ANKYRIN REPEAT FAMILY PROTEIN"/>
    <property type="match status" value="1"/>
</dbReference>
<dbReference type="Pfam" id="PF00004">
    <property type="entry name" value="AAA"/>
    <property type="match status" value="1"/>
</dbReference>
<dbReference type="InterPro" id="IPR027417">
    <property type="entry name" value="P-loop_NTPase"/>
</dbReference>
<evidence type="ECO:0000256" key="1">
    <source>
        <dbReference type="ARBA" id="ARBA00010378"/>
    </source>
</evidence>
<keyword evidence="3" id="KW-0067">ATP-binding</keyword>
<dbReference type="FunFam" id="3.40.50.300:FF:000216">
    <property type="entry name" value="Type VII secretion ATPase EccA"/>
    <property type="match status" value="1"/>
</dbReference>
<evidence type="ECO:0000256" key="2">
    <source>
        <dbReference type="ARBA" id="ARBA00022741"/>
    </source>
</evidence>
<dbReference type="InterPro" id="IPR050773">
    <property type="entry name" value="CbxX/CfxQ_RuBisCO_ESX"/>
</dbReference>
<organism evidence="5 6">
    <name type="scientific">Lactococcus petauri</name>
    <dbReference type="NCBI Taxonomy" id="1940789"/>
    <lineage>
        <taxon>Bacteria</taxon>
        <taxon>Bacillati</taxon>
        <taxon>Bacillota</taxon>
        <taxon>Bacilli</taxon>
        <taxon>Lactobacillales</taxon>
        <taxon>Streptococcaceae</taxon>
        <taxon>Lactococcus</taxon>
    </lineage>
</organism>
<dbReference type="Proteomes" id="UP000194606">
    <property type="component" value="Unassembled WGS sequence"/>
</dbReference>
<comment type="caution">
    <text evidence="5">The sequence shown here is derived from an EMBL/GenBank/DDBJ whole genome shotgun (WGS) entry which is preliminary data.</text>
</comment>
<keyword evidence="2" id="KW-0547">Nucleotide-binding</keyword>
<dbReference type="PANTHER" id="PTHR43392">
    <property type="entry name" value="AAA-TYPE ATPASE FAMILY PROTEIN / ANKYRIN REPEAT FAMILY PROTEIN"/>
    <property type="match status" value="1"/>
</dbReference>
<dbReference type="Gene3D" id="1.10.8.60">
    <property type="match status" value="1"/>
</dbReference>
<dbReference type="InterPro" id="IPR041627">
    <property type="entry name" value="AAA_lid_6"/>
</dbReference>
<feature type="domain" description="AAA+ ATPase" evidence="4">
    <location>
        <begin position="403"/>
        <end position="539"/>
    </location>
</feature>
<dbReference type="Pfam" id="PF17866">
    <property type="entry name" value="AAA_lid_6"/>
    <property type="match status" value="1"/>
</dbReference>
<evidence type="ECO:0000313" key="5">
    <source>
        <dbReference type="EMBL" id="OUK05230.1"/>
    </source>
</evidence>